<comment type="caution">
    <text evidence="2">The sequence shown here is derived from an EMBL/GenBank/DDBJ whole genome shotgun (WGS) entry which is preliminary data.</text>
</comment>
<evidence type="ECO:0000313" key="3">
    <source>
        <dbReference type="Proteomes" id="UP001500665"/>
    </source>
</evidence>
<evidence type="ECO:0000256" key="1">
    <source>
        <dbReference type="SAM" id="Phobius"/>
    </source>
</evidence>
<keyword evidence="1" id="KW-1133">Transmembrane helix</keyword>
<keyword evidence="1" id="KW-0812">Transmembrane</keyword>
<evidence type="ECO:0008006" key="4">
    <source>
        <dbReference type="Google" id="ProtNLM"/>
    </source>
</evidence>
<keyword evidence="3" id="KW-1185">Reference proteome</keyword>
<name>A0ABN1RWZ1_9ACTN</name>
<evidence type="ECO:0000313" key="2">
    <source>
        <dbReference type="EMBL" id="GAA0966111.1"/>
    </source>
</evidence>
<feature type="transmembrane region" description="Helical" evidence="1">
    <location>
        <begin position="42"/>
        <end position="64"/>
    </location>
</feature>
<protein>
    <recommendedName>
        <fullName evidence="4">ABC-2 type transport system permease protein</fullName>
    </recommendedName>
</protein>
<proteinExistence type="predicted"/>
<reference evidence="2 3" key="1">
    <citation type="journal article" date="2019" name="Int. J. Syst. Evol. Microbiol.">
        <title>The Global Catalogue of Microorganisms (GCM) 10K type strain sequencing project: providing services to taxonomists for standard genome sequencing and annotation.</title>
        <authorList>
            <consortium name="The Broad Institute Genomics Platform"/>
            <consortium name="The Broad Institute Genome Sequencing Center for Infectious Disease"/>
            <person name="Wu L."/>
            <person name="Ma J."/>
        </authorList>
    </citation>
    <scope>NUCLEOTIDE SEQUENCE [LARGE SCALE GENOMIC DNA]</scope>
    <source>
        <strain evidence="2 3">JCM 10696</strain>
    </source>
</reference>
<organism evidence="2 3">
    <name type="scientific">Actinocorallia libanotica</name>
    <dbReference type="NCBI Taxonomy" id="46162"/>
    <lineage>
        <taxon>Bacteria</taxon>
        <taxon>Bacillati</taxon>
        <taxon>Actinomycetota</taxon>
        <taxon>Actinomycetes</taxon>
        <taxon>Streptosporangiales</taxon>
        <taxon>Thermomonosporaceae</taxon>
        <taxon>Actinocorallia</taxon>
    </lineage>
</organism>
<accession>A0ABN1RWZ1</accession>
<dbReference type="Proteomes" id="UP001500665">
    <property type="component" value="Unassembled WGS sequence"/>
</dbReference>
<dbReference type="EMBL" id="BAAAHH010000041">
    <property type="protein sequence ID" value="GAA0966111.1"/>
    <property type="molecule type" value="Genomic_DNA"/>
</dbReference>
<gene>
    <name evidence="2" type="ORF">GCM10009550_67770</name>
</gene>
<sequence>MWVPALDPIYALAYLGYPLPGIRSPGSSSSLPPVRPSQEEGIGWGWLLVIGALALALGGWAAMWQRNR</sequence>
<keyword evidence="1" id="KW-0472">Membrane</keyword>